<evidence type="ECO:0000256" key="5">
    <source>
        <dbReference type="ARBA" id="ARBA00023004"/>
    </source>
</evidence>
<sequence length="261" mass="29553">MSTILFHEIVFGPIHSRRLGSSLGMNLLPYDGKLCSFDCIYCECGYNENFRTKTKLPSRENVKAALEDKLMHLQKEGTALDVITFAGNGEPTIHPQFAEIIDDTIELRDKYYPQTKISVLSNAMHAGKEKVFNALKKVDNNILKLDSACIDTVRLIDRPNSPEYSIEKQIELFKRFEGNFIMQTMFVRGSHKGRVVDNTTEGEVSAWLEAVRATKPREVMIYTIDRETPEKNLEKVPVEDLRKIGDRVEGLGLGIEVLVTA</sequence>
<accession>A0A212JVP3</accession>
<evidence type="ECO:0000256" key="6">
    <source>
        <dbReference type="ARBA" id="ARBA00023014"/>
    </source>
</evidence>
<dbReference type="InterPro" id="IPR040084">
    <property type="entry name" value="GTPase_Obg"/>
</dbReference>
<dbReference type="CDD" id="cd01335">
    <property type="entry name" value="Radical_SAM"/>
    <property type="match status" value="1"/>
</dbReference>
<dbReference type="Gene3D" id="3.20.20.70">
    <property type="entry name" value="Aldolase class I"/>
    <property type="match status" value="1"/>
</dbReference>
<keyword evidence="4" id="KW-0479">Metal-binding</keyword>
<evidence type="ECO:0000256" key="1">
    <source>
        <dbReference type="ARBA" id="ARBA00001966"/>
    </source>
</evidence>
<dbReference type="PANTHER" id="PTHR43787">
    <property type="entry name" value="FEMO COFACTOR BIOSYNTHESIS PROTEIN NIFB-RELATED"/>
    <property type="match status" value="1"/>
</dbReference>
<name>A0A212JVP3_9BACT</name>
<keyword evidence="2" id="KW-0004">4Fe-4S</keyword>
<dbReference type="InterPro" id="IPR007197">
    <property type="entry name" value="rSAM"/>
</dbReference>
<gene>
    <name evidence="8" type="ORF">KL86DYS2_12453</name>
</gene>
<keyword evidence="3" id="KW-0949">S-adenosyl-L-methionine</keyword>
<protein>
    <recommendedName>
        <fullName evidence="7">Radical SAM core domain-containing protein</fullName>
    </recommendedName>
</protein>
<dbReference type="GO" id="GO:0046872">
    <property type="term" value="F:metal ion binding"/>
    <property type="evidence" value="ECO:0007669"/>
    <property type="project" value="UniProtKB-KW"/>
</dbReference>
<dbReference type="InterPro" id="IPR013785">
    <property type="entry name" value="Aldolase_TIM"/>
</dbReference>
<dbReference type="GO" id="GO:0003824">
    <property type="term" value="F:catalytic activity"/>
    <property type="evidence" value="ECO:0007669"/>
    <property type="project" value="InterPro"/>
</dbReference>
<evidence type="ECO:0000313" key="8">
    <source>
        <dbReference type="EMBL" id="SBW03534.1"/>
    </source>
</evidence>
<reference evidence="8" key="1">
    <citation type="submission" date="2016-04" db="EMBL/GenBank/DDBJ databases">
        <authorList>
            <person name="Evans L.H."/>
            <person name="Alamgir A."/>
            <person name="Owens N."/>
            <person name="Weber N.D."/>
            <person name="Virtaneva K."/>
            <person name="Barbian K."/>
            <person name="Babar A."/>
            <person name="Rosenke K."/>
        </authorList>
    </citation>
    <scope>NUCLEOTIDE SEQUENCE</scope>
    <source>
        <strain evidence="8">86-2</strain>
    </source>
</reference>
<dbReference type="GO" id="GO:0051539">
    <property type="term" value="F:4 iron, 4 sulfur cluster binding"/>
    <property type="evidence" value="ECO:0007669"/>
    <property type="project" value="UniProtKB-KW"/>
</dbReference>
<evidence type="ECO:0000259" key="7">
    <source>
        <dbReference type="Pfam" id="PF04055"/>
    </source>
</evidence>
<organism evidence="8">
    <name type="scientific">uncultured Dysgonomonas sp</name>
    <dbReference type="NCBI Taxonomy" id="206096"/>
    <lineage>
        <taxon>Bacteria</taxon>
        <taxon>Pseudomonadati</taxon>
        <taxon>Bacteroidota</taxon>
        <taxon>Bacteroidia</taxon>
        <taxon>Bacteroidales</taxon>
        <taxon>Dysgonomonadaceae</taxon>
        <taxon>Dysgonomonas</taxon>
        <taxon>environmental samples</taxon>
    </lineage>
</organism>
<keyword evidence="6" id="KW-0411">Iron-sulfur</keyword>
<dbReference type="Pfam" id="PF04055">
    <property type="entry name" value="Radical_SAM"/>
    <property type="match status" value="1"/>
</dbReference>
<comment type="cofactor">
    <cofactor evidence="1">
        <name>[4Fe-4S] cluster</name>
        <dbReference type="ChEBI" id="CHEBI:49883"/>
    </cofactor>
</comment>
<dbReference type="RefSeq" id="WP_135105347.1">
    <property type="nucleotide sequence ID" value="NZ_CALESN010000128.1"/>
</dbReference>
<keyword evidence="5" id="KW-0408">Iron</keyword>
<dbReference type="SUPFAM" id="SSF102114">
    <property type="entry name" value="Radical SAM enzymes"/>
    <property type="match status" value="1"/>
</dbReference>
<evidence type="ECO:0000256" key="2">
    <source>
        <dbReference type="ARBA" id="ARBA00022485"/>
    </source>
</evidence>
<dbReference type="SFLD" id="SFLDS00029">
    <property type="entry name" value="Radical_SAM"/>
    <property type="match status" value="1"/>
</dbReference>
<proteinExistence type="predicted"/>
<evidence type="ECO:0000256" key="3">
    <source>
        <dbReference type="ARBA" id="ARBA00022691"/>
    </source>
</evidence>
<evidence type="ECO:0000256" key="4">
    <source>
        <dbReference type="ARBA" id="ARBA00022723"/>
    </source>
</evidence>
<dbReference type="PANTHER" id="PTHR43787:SF11">
    <property type="entry name" value="UPF0026 PROTEIN SLR1464"/>
    <property type="match status" value="1"/>
</dbReference>
<dbReference type="SFLD" id="SFLDG01083">
    <property type="entry name" value="Uncharacterised_Radical_SAM_Su"/>
    <property type="match status" value="1"/>
</dbReference>
<feature type="domain" description="Radical SAM core" evidence="7">
    <location>
        <begin position="34"/>
        <end position="176"/>
    </location>
</feature>
<dbReference type="AlphaFoldDB" id="A0A212JVP3"/>
<dbReference type="EMBL" id="FLUL01000001">
    <property type="protein sequence ID" value="SBW03534.1"/>
    <property type="molecule type" value="Genomic_DNA"/>
</dbReference>
<dbReference type="InterPro" id="IPR058240">
    <property type="entry name" value="rSAM_sf"/>
</dbReference>